<dbReference type="Pfam" id="PF17784">
    <property type="entry name" value="Sulfotransfer_4"/>
    <property type="match status" value="1"/>
</dbReference>
<evidence type="ECO:0000313" key="1">
    <source>
        <dbReference type="EMBL" id="SAM03479.1"/>
    </source>
</evidence>
<gene>
    <name evidence="1" type="primary">ABSGL_09320.1 scaffold 11175</name>
</gene>
<sequence length="212" mass="24606">MPLEIIGAGYGRTGTFSMRLALEKLGYPTYHMYELDNNEDHDPKLWSHAYDNPGLRQDEWEQVYGKYRAALDWPSCEFYKELYQCYPGAKVILTVRSAESWVKSITPTIFPQLRAEIKDKHVREVVEMLNHILFNGELEKDPTLMFDSDRLCAIFNQHTEEVKRTIPADRLLVYELGSGWEPLCRFLGVEIPNEPFPHTNSTATFLDLFAQP</sequence>
<dbReference type="OrthoDB" id="408152at2759"/>
<dbReference type="InterPro" id="IPR040632">
    <property type="entry name" value="Sulfotransfer_4"/>
</dbReference>
<keyword evidence="2" id="KW-1185">Reference proteome</keyword>
<protein>
    <recommendedName>
        <fullName evidence="3">Sulfotransferase domain-containing protein</fullName>
    </recommendedName>
</protein>
<dbReference type="SUPFAM" id="SSF52540">
    <property type="entry name" value="P-loop containing nucleoside triphosphate hydrolases"/>
    <property type="match status" value="1"/>
</dbReference>
<reference evidence="1" key="1">
    <citation type="submission" date="2016-04" db="EMBL/GenBank/DDBJ databases">
        <authorList>
            <person name="Evans L.H."/>
            <person name="Alamgir A."/>
            <person name="Owens N."/>
            <person name="Weber N.D."/>
            <person name="Virtaneva K."/>
            <person name="Barbian K."/>
            <person name="Babar A."/>
            <person name="Rosenke K."/>
        </authorList>
    </citation>
    <scope>NUCLEOTIDE SEQUENCE [LARGE SCALE GENOMIC DNA]</scope>
    <source>
        <strain evidence="1">CBS 101.48</strain>
    </source>
</reference>
<evidence type="ECO:0000313" key="2">
    <source>
        <dbReference type="Proteomes" id="UP000078561"/>
    </source>
</evidence>
<evidence type="ECO:0008006" key="3">
    <source>
        <dbReference type="Google" id="ProtNLM"/>
    </source>
</evidence>
<accession>A0A163MCJ5</accession>
<dbReference type="EMBL" id="LT554202">
    <property type="protein sequence ID" value="SAM03479.1"/>
    <property type="molecule type" value="Genomic_DNA"/>
</dbReference>
<dbReference type="PANTHER" id="PTHR36978">
    <property type="entry name" value="P-LOOP CONTAINING NUCLEOTIDE TRIPHOSPHATE HYDROLASE"/>
    <property type="match status" value="1"/>
</dbReference>
<dbReference type="OMA" id="WYASARE"/>
<organism evidence="1">
    <name type="scientific">Absidia glauca</name>
    <name type="common">Pin mould</name>
    <dbReference type="NCBI Taxonomy" id="4829"/>
    <lineage>
        <taxon>Eukaryota</taxon>
        <taxon>Fungi</taxon>
        <taxon>Fungi incertae sedis</taxon>
        <taxon>Mucoromycota</taxon>
        <taxon>Mucoromycotina</taxon>
        <taxon>Mucoromycetes</taxon>
        <taxon>Mucorales</taxon>
        <taxon>Cunninghamellaceae</taxon>
        <taxon>Absidia</taxon>
    </lineage>
</organism>
<dbReference type="Proteomes" id="UP000078561">
    <property type="component" value="Unassembled WGS sequence"/>
</dbReference>
<dbReference type="PANTHER" id="PTHR36978:SF4">
    <property type="entry name" value="P-LOOP CONTAINING NUCLEOSIDE TRIPHOSPHATE HYDROLASE PROTEIN"/>
    <property type="match status" value="1"/>
</dbReference>
<proteinExistence type="predicted"/>
<dbReference type="InterPro" id="IPR027417">
    <property type="entry name" value="P-loop_NTPase"/>
</dbReference>
<dbReference type="Gene3D" id="3.40.50.300">
    <property type="entry name" value="P-loop containing nucleotide triphosphate hydrolases"/>
    <property type="match status" value="1"/>
</dbReference>
<name>A0A163MCJ5_ABSGL</name>
<dbReference type="STRING" id="4829.A0A163MCJ5"/>
<dbReference type="AlphaFoldDB" id="A0A163MCJ5"/>
<dbReference type="InParanoid" id="A0A163MCJ5"/>